<sequence length="937" mass="97987">MRLRCLVALSLCMYLGAVGALNGTVEYLNVSTPSEPSAFGATHGIGDYVAAGIGIESTTTTSSRIINATARSSPHTQALSTGLSGSNDASVVQHRNATSTQAILGLSQCWDQWSTYWDKLPSFSTHLETACVSTSEVMTYASTIFYTMTRADVTPYTSLTTWTGTATIDNNGFAVSTYYKIETWTIKNTRSAKGTTYTSAASVLYTYVETCDRAYSTTASARQPNCTLPSTSLPQCQTSWDSWLSTQLSPIEGTKTSNVSAGPAPSCTQASIAEKTCVSLKDAFVSSSLDLSYFSKILPSNITPDGRPEHHVHWSGGYYSWRAGDWNWPPSTAFFAPSCTLGCGRCSIKGGTVDLLYWPPATTKTIGANDSAPTTTNDNFVITTLGTTLTSPTLYISYRSLYAEDACGKKIGTTIYDTILAIPAESTLQSIWGSVGSVDEYQTTDVYTSTASFNVSDLYQDPVPMSIYSSQPWCAKWAYFYLWNNFTSTSWHCPHTEAYKPIIKVPEDVLKKVDPLWADCVEAYGGVYDPPLALRPASTAAGVTVPNQPDSMTTPAAQASTPLPMVAPSTTAVRAESPNPKEPSVPAQPQPTADDSPSESPAESQDEEHDSTPQEQIPGTQPTSLDDSVLQEAIESAVAAVQAEQPQETPPSPTVATTSPEVLTIASQTFTHVQADAHAVVFADAGTSFSIQAGGDPVTVGSNLVSAIRSNELVVGAGDAASTLTLEPAGGTSQPRVEVTVGSEIFSVEVGSANVFFNEESTFRLEAGVATQIGSNVVSAVPGGGAIVVDAAGGPTTIPLPIIGTSNIDSDAGVNGAEFEISGESYTAIKTSGSDGKVVVAQGSSALTIDGTATSINGQALTVASEGVVVNGVTHSWTSAGIVSSPDVSSSRSSTAAASRQTTKPVASGDQTAIPEGTSPPGPTSTSGATDHQLRLL</sequence>
<feature type="compositionally biased region" description="Polar residues" evidence="1">
    <location>
        <begin position="590"/>
        <end position="603"/>
    </location>
</feature>
<feature type="compositionally biased region" description="Polar residues" evidence="1">
    <location>
        <begin position="545"/>
        <end position="561"/>
    </location>
</feature>
<dbReference type="Proteomes" id="UP000799537">
    <property type="component" value="Unassembled WGS sequence"/>
</dbReference>
<evidence type="ECO:0000256" key="1">
    <source>
        <dbReference type="SAM" id="MobiDB-lite"/>
    </source>
</evidence>
<accession>A0A6A6CL05</accession>
<dbReference type="RefSeq" id="XP_033666995.1">
    <property type="nucleotide sequence ID" value="XM_033813007.1"/>
</dbReference>
<dbReference type="EMBL" id="ML993598">
    <property type="protein sequence ID" value="KAF2166106.1"/>
    <property type="molecule type" value="Genomic_DNA"/>
</dbReference>
<proteinExistence type="predicted"/>
<dbReference type="AlphaFoldDB" id="A0A6A6CL05"/>
<feature type="compositionally biased region" description="Polar residues" evidence="1">
    <location>
        <begin position="613"/>
        <end position="625"/>
    </location>
</feature>
<evidence type="ECO:0000256" key="2">
    <source>
        <dbReference type="SAM" id="SignalP"/>
    </source>
</evidence>
<dbReference type="OrthoDB" id="3645368at2759"/>
<keyword evidence="4" id="KW-1185">Reference proteome</keyword>
<feature type="signal peptide" evidence="2">
    <location>
        <begin position="1"/>
        <end position="20"/>
    </location>
</feature>
<protein>
    <submittedName>
        <fullName evidence="3">Uncharacterized protein</fullName>
    </submittedName>
</protein>
<feature type="compositionally biased region" description="Polar residues" evidence="1">
    <location>
        <begin position="900"/>
        <end position="911"/>
    </location>
</feature>
<feature type="compositionally biased region" description="Low complexity" evidence="1">
    <location>
        <begin position="880"/>
        <end position="899"/>
    </location>
</feature>
<reference evidence="3" key="1">
    <citation type="journal article" date="2020" name="Stud. Mycol.">
        <title>101 Dothideomycetes genomes: a test case for predicting lifestyles and emergence of pathogens.</title>
        <authorList>
            <person name="Haridas S."/>
            <person name="Albert R."/>
            <person name="Binder M."/>
            <person name="Bloem J."/>
            <person name="Labutti K."/>
            <person name="Salamov A."/>
            <person name="Andreopoulos B."/>
            <person name="Baker S."/>
            <person name="Barry K."/>
            <person name="Bills G."/>
            <person name="Bluhm B."/>
            <person name="Cannon C."/>
            <person name="Castanera R."/>
            <person name="Culley D."/>
            <person name="Daum C."/>
            <person name="Ezra D."/>
            <person name="Gonzalez J."/>
            <person name="Henrissat B."/>
            <person name="Kuo A."/>
            <person name="Liang C."/>
            <person name="Lipzen A."/>
            <person name="Lutzoni F."/>
            <person name="Magnuson J."/>
            <person name="Mondo S."/>
            <person name="Nolan M."/>
            <person name="Ohm R."/>
            <person name="Pangilinan J."/>
            <person name="Park H.-J."/>
            <person name="Ramirez L."/>
            <person name="Alfaro M."/>
            <person name="Sun H."/>
            <person name="Tritt A."/>
            <person name="Yoshinaga Y."/>
            <person name="Zwiers L.-H."/>
            <person name="Turgeon B."/>
            <person name="Goodwin S."/>
            <person name="Spatafora J."/>
            <person name="Crous P."/>
            <person name="Grigoriev I."/>
        </authorList>
    </citation>
    <scope>NUCLEOTIDE SEQUENCE</scope>
    <source>
        <strain evidence="3">ATCC 36951</strain>
    </source>
</reference>
<organism evidence="3 4">
    <name type="scientific">Zasmidium cellare ATCC 36951</name>
    <dbReference type="NCBI Taxonomy" id="1080233"/>
    <lineage>
        <taxon>Eukaryota</taxon>
        <taxon>Fungi</taxon>
        <taxon>Dikarya</taxon>
        <taxon>Ascomycota</taxon>
        <taxon>Pezizomycotina</taxon>
        <taxon>Dothideomycetes</taxon>
        <taxon>Dothideomycetidae</taxon>
        <taxon>Mycosphaerellales</taxon>
        <taxon>Mycosphaerellaceae</taxon>
        <taxon>Zasmidium</taxon>
    </lineage>
</organism>
<feature type="compositionally biased region" description="Pro residues" evidence="1">
    <location>
        <begin position="580"/>
        <end position="589"/>
    </location>
</feature>
<dbReference type="GeneID" id="54566279"/>
<name>A0A6A6CL05_ZASCE</name>
<feature type="region of interest" description="Disordered" evidence="1">
    <location>
        <begin position="569"/>
        <end position="625"/>
    </location>
</feature>
<feature type="region of interest" description="Disordered" evidence="1">
    <location>
        <begin position="880"/>
        <end position="937"/>
    </location>
</feature>
<feature type="chain" id="PRO_5025642201" evidence="2">
    <location>
        <begin position="21"/>
        <end position="937"/>
    </location>
</feature>
<gene>
    <name evidence="3" type="ORF">M409DRAFT_55448</name>
</gene>
<keyword evidence="2" id="KW-0732">Signal</keyword>
<evidence type="ECO:0000313" key="3">
    <source>
        <dbReference type="EMBL" id="KAF2166106.1"/>
    </source>
</evidence>
<feature type="region of interest" description="Disordered" evidence="1">
    <location>
        <begin position="544"/>
        <end position="563"/>
    </location>
</feature>
<evidence type="ECO:0000313" key="4">
    <source>
        <dbReference type="Proteomes" id="UP000799537"/>
    </source>
</evidence>